<evidence type="ECO:0000313" key="3">
    <source>
        <dbReference type="Proteomes" id="UP000503278"/>
    </source>
</evidence>
<dbReference type="RefSeq" id="WP_169607353.1">
    <property type="nucleotide sequence ID" value="NZ_CP051682.1"/>
</dbReference>
<dbReference type="Pfam" id="PF14065">
    <property type="entry name" value="Pvc16_N"/>
    <property type="match status" value="1"/>
</dbReference>
<evidence type="ECO:0000259" key="1">
    <source>
        <dbReference type="Pfam" id="PF14065"/>
    </source>
</evidence>
<dbReference type="EMBL" id="CP051682">
    <property type="protein sequence ID" value="QJD96198.1"/>
    <property type="molecule type" value="Genomic_DNA"/>
</dbReference>
<keyword evidence="3" id="KW-1185">Reference proteome</keyword>
<accession>A0A7L5E117</accession>
<dbReference type="AlphaFoldDB" id="A0A7L5E117"/>
<protein>
    <submittedName>
        <fullName evidence="2">DUF4255 domain-containing protein</fullName>
    </submittedName>
</protein>
<dbReference type="Proteomes" id="UP000503278">
    <property type="component" value="Chromosome"/>
</dbReference>
<proteinExistence type="predicted"/>
<name>A0A7L5E117_9SPHI</name>
<sequence>MIYEALKCIAEEINELFRVKLKVNDDRIIISGLTSQDGSTAIQSENKIVITLVNIEKEINGLNAGSTLSAGQSVKKNQSTNVNLTLMFSAYFAANNYPEALRFISFIIAYFQSNGVFTHANTPGLDSRIDKMMIEMVNFSPEQHNNIWSMLGAKYMPSVIYKLRMLTFNESIIQEIRPAITGLGQQTSAKP</sequence>
<gene>
    <name evidence="2" type="ORF">HH214_10135</name>
</gene>
<reference evidence="2 3" key="1">
    <citation type="submission" date="2020-04" db="EMBL/GenBank/DDBJ databases">
        <title>Genome sequencing of novel species.</title>
        <authorList>
            <person name="Heo J."/>
            <person name="Kim S.-J."/>
            <person name="Kim J.-S."/>
            <person name="Hong S.-B."/>
            <person name="Kwon S.-W."/>
        </authorList>
    </citation>
    <scope>NUCLEOTIDE SEQUENCE [LARGE SCALE GENOMIC DNA]</scope>
    <source>
        <strain evidence="2 3">F39-2</strain>
    </source>
</reference>
<organism evidence="2 3">
    <name type="scientific">Mucilaginibacter robiniae</name>
    <dbReference type="NCBI Taxonomy" id="2728022"/>
    <lineage>
        <taxon>Bacteria</taxon>
        <taxon>Pseudomonadati</taxon>
        <taxon>Bacteroidota</taxon>
        <taxon>Sphingobacteriia</taxon>
        <taxon>Sphingobacteriales</taxon>
        <taxon>Sphingobacteriaceae</taxon>
        <taxon>Mucilaginibacter</taxon>
    </lineage>
</organism>
<dbReference type="InterPro" id="IPR025351">
    <property type="entry name" value="Pvc16_N"/>
</dbReference>
<feature type="domain" description="Pvc16 N-terminal" evidence="1">
    <location>
        <begin position="23"/>
        <end position="181"/>
    </location>
</feature>
<evidence type="ECO:0000313" key="2">
    <source>
        <dbReference type="EMBL" id="QJD96198.1"/>
    </source>
</evidence>
<dbReference type="KEGG" id="mrob:HH214_10135"/>